<dbReference type="GO" id="GO:0042910">
    <property type="term" value="F:xenobiotic transmembrane transporter activity"/>
    <property type="evidence" value="ECO:0007669"/>
    <property type="project" value="TreeGrafter"/>
</dbReference>
<dbReference type="Gene3D" id="3.30.70.1430">
    <property type="entry name" value="Multidrug efflux transporter AcrB pore domain"/>
    <property type="match status" value="2"/>
</dbReference>
<dbReference type="SUPFAM" id="SSF82714">
    <property type="entry name" value="Multidrug efflux transporter AcrB TolC docking domain, DN and DC subdomains"/>
    <property type="match status" value="2"/>
</dbReference>
<feature type="transmembrane region" description="Helical" evidence="8">
    <location>
        <begin position="396"/>
        <end position="415"/>
    </location>
</feature>
<evidence type="ECO:0000313" key="10">
    <source>
        <dbReference type="Proteomes" id="UP000199400"/>
    </source>
</evidence>
<evidence type="ECO:0000256" key="7">
    <source>
        <dbReference type="ARBA" id="ARBA00023136"/>
    </source>
</evidence>
<feature type="transmembrane region" description="Helical" evidence="8">
    <location>
        <begin position="954"/>
        <end position="977"/>
    </location>
</feature>
<feature type="transmembrane region" description="Helical" evidence="8">
    <location>
        <begin position="989"/>
        <end position="1012"/>
    </location>
</feature>
<evidence type="ECO:0000256" key="8">
    <source>
        <dbReference type="SAM" id="Phobius"/>
    </source>
</evidence>
<comment type="similarity">
    <text evidence="2">Belongs to the resistance-nodulation-cell division (RND) (TC 2.A.6) family.</text>
</comment>
<feature type="transmembrane region" description="Helical" evidence="8">
    <location>
        <begin position="471"/>
        <end position="494"/>
    </location>
</feature>
<dbReference type="SUPFAM" id="SSF82693">
    <property type="entry name" value="Multidrug efflux transporter AcrB pore domain, PN1, PN2, PC1 and PC2 subdomains"/>
    <property type="match status" value="2"/>
</dbReference>
<dbReference type="Gene3D" id="1.20.1640.10">
    <property type="entry name" value="Multidrug efflux transporter AcrB transmembrane domain"/>
    <property type="match status" value="2"/>
</dbReference>
<dbReference type="Gene3D" id="3.30.70.1440">
    <property type="entry name" value="Multidrug efflux transporter AcrB pore domain"/>
    <property type="match status" value="1"/>
</dbReference>
<dbReference type="InterPro" id="IPR027463">
    <property type="entry name" value="AcrB_DN_DC_subdom"/>
</dbReference>
<keyword evidence="3" id="KW-0813">Transport</keyword>
<dbReference type="Gene3D" id="3.30.2090.10">
    <property type="entry name" value="Multidrug efflux transporter AcrB TolC docking domain, DN and DC subdomains"/>
    <property type="match status" value="2"/>
</dbReference>
<evidence type="ECO:0000313" key="9">
    <source>
        <dbReference type="EMBL" id="SFD64536.1"/>
    </source>
</evidence>
<feature type="transmembrane region" description="Helical" evidence="8">
    <location>
        <begin position="336"/>
        <end position="355"/>
    </location>
</feature>
<feature type="transmembrane region" description="Helical" evidence="8">
    <location>
        <begin position="427"/>
        <end position="451"/>
    </location>
</feature>
<protein>
    <submittedName>
        <fullName evidence="9">Cobalt-zinc-cadmium resistance protein CzcA</fullName>
    </submittedName>
</protein>
<evidence type="ECO:0000256" key="3">
    <source>
        <dbReference type="ARBA" id="ARBA00022448"/>
    </source>
</evidence>
<organism evidence="9 10">
    <name type="scientific">Nannocystis exedens</name>
    <dbReference type="NCBI Taxonomy" id="54"/>
    <lineage>
        <taxon>Bacteria</taxon>
        <taxon>Pseudomonadati</taxon>
        <taxon>Myxococcota</taxon>
        <taxon>Polyangia</taxon>
        <taxon>Nannocystales</taxon>
        <taxon>Nannocystaceae</taxon>
        <taxon>Nannocystis</taxon>
    </lineage>
</organism>
<keyword evidence="10" id="KW-1185">Reference proteome</keyword>
<evidence type="ECO:0000256" key="1">
    <source>
        <dbReference type="ARBA" id="ARBA00004651"/>
    </source>
</evidence>
<dbReference type="Proteomes" id="UP000199400">
    <property type="component" value="Unassembled WGS sequence"/>
</dbReference>
<dbReference type="GO" id="GO:0008324">
    <property type="term" value="F:monoatomic cation transmembrane transporter activity"/>
    <property type="evidence" value="ECO:0007669"/>
    <property type="project" value="InterPro"/>
</dbReference>
<dbReference type="OrthoDB" id="9759330at2"/>
<keyword evidence="7 8" id="KW-0472">Membrane</keyword>
<dbReference type="InterPro" id="IPR001036">
    <property type="entry name" value="Acrflvin-R"/>
</dbReference>
<sequence>MLGALIDISIRLRYLMAGLLAALLVAGAIAAKNLPIDALPDISTIQVTVITEAPGMSALEVERNVTFPMENALNGVPGLDELRSVSRADISSITVVFRDGTDPWFARQLVFERMMQARGDLPATINTPILAPLSTGLGEIFQFVVRSPVHTRKQLRTMLEWEIVPRLRGVPGVIEVNSIGGDLKQYQVIVQPDRLAAYGLTIRELSDTLIGSNAIVSGGYIDRTAESFTLRAVGTFTSIEDIGNVVLKVSDGQPVLVRHVAEVRDGSALRHGVVTFNGEDEAVAGIIMMLLGSNSRDVIYAVKDRVAEIQADLPAGVVIEAVYDRANFVERTLATVLKNLAEGAAVVFIVLVLFLGTVRGALVCVLGIPASMSVALFGMHWAGVAGDLMSLGAIDFGFLVDGPIVVLEALIATFVGQQMSREERAQAYNAAIGAVMRPVAFAVAIIMLVYIPLLSLEGVEGRLFKPMATTMAFALLGALVYSVVFLPALLALFVPPLKKEGARWLNPIARGYKRAVPHAIRLRWPLILGAAAALFVSGYIFKEKGADFVPRIDEGDMVVSIRRPPSINLEEAKRLDYQTQKILLKYPEILKTLTMTGRAEVAIEPVGKDRTEISIPLLPKDQWTTAHDLDELSVILKNDIESQVPGTFVAVSQPIEDRNNEIISGSRADIQIVVAGDDLLELKNLADKIANAVRPIEGTGDLRVEQVLGMPELTVRPDRARLARYGVSMQDALLAIETARVGKTFGLVYEGIRRFDARLLIPPRAPVPEALGDLFVETVDGHRVPLSEVASIVEAEGPAQIRRKNRIRVVRVEVNLRGRDLLSWVNDAQAAVAEKVEITPGYKVEWAGQFENFERASKRLAVVVPICLMLIFGMLLWNFGDIRYATAVFAIVPFALIGGFVGLIIRDMAFSIPAAVGFIALAGVAVLNGVVMANDVRHALDEGHPFDKALVKGAVHTMRAVLTTGAVAALGFLPMALATGAGSEVQRPLATTVVFGIGASTLMTMFLLPAILKMTLRREQRVVPESSDAPQLGAERS</sequence>
<comment type="subcellular location">
    <subcellularLocation>
        <location evidence="1">Cell membrane</location>
        <topology evidence="1">Multi-pass membrane protein</topology>
    </subcellularLocation>
</comment>
<dbReference type="PRINTS" id="PR00702">
    <property type="entry name" value="ACRIFLAVINRP"/>
</dbReference>
<feature type="transmembrane region" description="Helical" evidence="8">
    <location>
        <begin position="884"/>
        <end position="905"/>
    </location>
</feature>
<evidence type="ECO:0000256" key="6">
    <source>
        <dbReference type="ARBA" id="ARBA00022989"/>
    </source>
</evidence>
<dbReference type="PANTHER" id="PTHR32063:SF24">
    <property type="entry name" value="CATION EFFLUX SYSTEM (ACRB_ACRD_ACRF FAMILY)"/>
    <property type="match status" value="1"/>
</dbReference>
<gene>
    <name evidence="9" type="ORF">SAMN02745121_00882</name>
</gene>
<dbReference type="RefSeq" id="WP_096329394.1">
    <property type="nucleotide sequence ID" value="NZ_FOMX01000003.1"/>
</dbReference>
<evidence type="ECO:0000256" key="2">
    <source>
        <dbReference type="ARBA" id="ARBA00010942"/>
    </source>
</evidence>
<evidence type="ECO:0000256" key="4">
    <source>
        <dbReference type="ARBA" id="ARBA00022475"/>
    </source>
</evidence>
<dbReference type="STRING" id="54.SAMN02745121_00882"/>
<dbReference type="Pfam" id="PF00873">
    <property type="entry name" value="ACR_tran"/>
    <property type="match status" value="1"/>
</dbReference>
<dbReference type="SUPFAM" id="SSF82866">
    <property type="entry name" value="Multidrug efflux transporter AcrB transmembrane domain"/>
    <property type="match status" value="2"/>
</dbReference>
<dbReference type="GO" id="GO:0005886">
    <property type="term" value="C:plasma membrane"/>
    <property type="evidence" value="ECO:0007669"/>
    <property type="project" value="UniProtKB-SubCell"/>
</dbReference>
<dbReference type="AlphaFoldDB" id="A0A1I1U0Z6"/>
<keyword evidence="5 8" id="KW-0812">Transmembrane</keyword>
<dbReference type="NCBIfam" id="TIGR00914">
    <property type="entry name" value="2A0601"/>
    <property type="match status" value="1"/>
</dbReference>
<dbReference type="PANTHER" id="PTHR32063">
    <property type="match status" value="1"/>
</dbReference>
<feature type="transmembrane region" description="Helical" evidence="8">
    <location>
        <begin position="362"/>
        <end position="384"/>
    </location>
</feature>
<accession>A0A1I1U0Z6</accession>
<reference evidence="10" key="1">
    <citation type="submission" date="2016-10" db="EMBL/GenBank/DDBJ databases">
        <authorList>
            <person name="Varghese N."/>
            <person name="Submissions S."/>
        </authorList>
    </citation>
    <scope>NUCLEOTIDE SEQUENCE [LARGE SCALE GENOMIC DNA]</scope>
    <source>
        <strain evidence="10">ATCC 25963</strain>
    </source>
</reference>
<dbReference type="EMBL" id="FOMX01000003">
    <property type="protein sequence ID" value="SFD64536.1"/>
    <property type="molecule type" value="Genomic_DNA"/>
</dbReference>
<keyword evidence="4" id="KW-1003">Cell membrane</keyword>
<keyword evidence="6 8" id="KW-1133">Transmembrane helix</keyword>
<feature type="transmembrane region" description="Helical" evidence="8">
    <location>
        <begin position="522"/>
        <end position="541"/>
    </location>
</feature>
<proteinExistence type="inferred from homology"/>
<dbReference type="Gene3D" id="3.30.70.1320">
    <property type="entry name" value="Multidrug efflux transporter AcrB pore domain like"/>
    <property type="match status" value="1"/>
</dbReference>
<name>A0A1I1U0Z6_9BACT</name>
<feature type="transmembrane region" description="Helical" evidence="8">
    <location>
        <begin position="911"/>
        <end position="933"/>
    </location>
</feature>
<dbReference type="InterPro" id="IPR004763">
    <property type="entry name" value="CusA-like"/>
</dbReference>
<feature type="transmembrane region" description="Helical" evidence="8">
    <location>
        <begin position="860"/>
        <end position="877"/>
    </location>
</feature>
<evidence type="ECO:0000256" key="5">
    <source>
        <dbReference type="ARBA" id="ARBA00022692"/>
    </source>
</evidence>